<reference evidence="2" key="1">
    <citation type="submission" date="2020-06" db="EMBL/GenBank/DDBJ databases">
        <title>Draft genome sequences of strains closely related to Aspergillus parafelis and Aspergillus hiratsukae.</title>
        <authorList>
            <person name="Dos Santos R.A.C."/>
            <person name="Rivero-Menendez O."/>
            <person name="Steenwyk J.L."/>
            <person name="Mead M.E."/>
            <person name="Goldman G.H."/>
            <person name="Alastruey-Izquierdo A."/>
            <person name="Rokas A."/>
        </authorList>
    </citation>
    <scope>NUCLEOTIDE SEQUENCE</scope>
    <source>
        <strain evidence="2">CNM-CM6106</strain>
    </source>
</reference>
<feature type="region of interest" description="Disordered" evidence="1">
    <location>
        <begin position="18"/>
        <end position="37"/>
    </location>
</feature>
<protein>
    <submittedName>
        <fullName evidence="2">Uncharacterized protein</fullName>
    </submittedName>
</protein>
<gene>
    <name evidence="2" type="ORF">CNMCM6106_006185</name>
</gene>
<feature type="compositionally biased region" description="Pro residues" evidence="1">
    <location>
        <begin position="208"/>
        <end position="217"/>
    </location>
</feature>
<feature type="region of interest" description="Disordered" evidence="1">
    <location>
        <begin position="418"/>
        <end position="527"/>
    </location>
</feature>
<evidence type="ECO:0000313" key="3">
    <source>
        <dbReference type="Proteomes" id="UP000662466"/>
    </source>
</evidence>
<accession>A0A8H6QH74</accession>
<dbReference type="AlphaFoldDB" id="A0A8H6QH74"/>
<organism evidence="2 3">
    <name type="scientific">Aspergillus hiratsukae</name>
    <dbReference type="NCBI Taxonomy" id="1194566"/>
    <lineage>
        <taxon>Eukaryota</taxon>
        <taxon>Fungi</taxon>
        <taxon>Dikarya</taxon>
        <taxon>Ascomycota</taxon>
        <taxon>Pezizomycotina</taxon>
        <taxon>Eurotiomycetes</taxon>
        <taxon>Eurotiomycetidae</taxon>
        <taxon>Eurotiales</taxon>
        <taxon>Aspergillaceae</taxon>
        <taxon>Aspergillus</taxon>
        <taxon>Aspergillus subgen. Fumigati</taxon>
    </lineage>
</organism>
<feature type="region of interest" description="Disordered" evidence="1">
    <location>
        <begin position="198"/>
        <end position="248"/>
    </location>
</feature>
<evidence type="ECO:0000313" key="2">
    <source>
        <dbReference type="EMBL" id="KAF7171862.1"/>
    </source>
</evidence>
<sequence length="551" mass="61449">MSYLGCGGWCEFLMSETPQHGKKRPAENDPDGDQPLAKKFGRLQIDSCLFRNPQICDRRTSPIQSNPFDTTERMMLDDTKHTIYIHDLDSELADSEAQEYSLTFLPEIGAKLGSLPKLLTVDTQPQNNELVLYSDPKSLTVPEEDDYVRRAILETRKRARAAQTQQRSAEKIPPSSAHRELKTALLNHLIPTVQRVNNATKSQESLPKTPPASPPPTYASIVQGTSPTEKPIPLKERLRHGPRPTSQRAVNDRLAGMGLGKILNTRRLPSGDLILTADSTDTKTKAEEQVDGWIQVIGGSARLRPKKYTVWVHGVKVSAFDNQKQALGIQKIYDQNPAIADQVRILGYHWRKRIIRLKREVSSLLVDIGSPEGANLLIREGIVIDGEIKEVELFDPQCLVTRCFNCQGYGHAARVAEPTRSKHMAGSQDCRAHQEEVSRARRALETKPKRFAEPKQPQGLAQHPLPSKKRSGEHISNPVAQKPRGPGRPRQPLAAPDDRRLNNFFTPQAEHTQASQASSQEPEDQLMLEVMASQALTLDAPSDTQVSNTDH</sequence>
<dbReference type="EMBL" id="JACBAF010001902">
    <property type="protein sequence ID" value="KAF7171862.1"/>
    <property type="molecule type" value="Genomic_DNA"/>
</dbReference>
<proteinExistence type="predicted"/>
<name>A0A8H6QH74_9EURO</name>
<feature type="compositionally biased region" description="Basic and acidic residues" evidence="1">
    <location>
        <begin position="430"/>
        <end position="453"/>
    </location>
</feature>
<dbReference type="Proteomes" id="UP000662466">
    <property type="component" value="Unassembled WGS sequence"/>
</dbReference>
<evidence type="ECO:0000256" key="1">
    <source>
        <dbReference type="SAM" id="MobiDB-lite"/>
    </source>
</evidence>
<dbReference type="InterPro" id="IPR046591">
    <property type="entry name" value="DUF6649"/>
</dbReference>
<dbReference type="Pfam" id="PF20354">
    <property type="entry name" value="DUF6649"/>
    <property type="match status" value="1"/>
</dbReference>
<feature type="compositionally biased region" description="Polar residues" evidence="1">
    <location>
        <begin position="503"/>
        <end position="520"/>
    </location>
</feature>
<comment type="caution">
    <text evidence="2">The sequence shown here is derived from an EMBL/GenBank/DDBJ whole genome shotgun (WGS) entry which is preliminary data.</text>
</comment>